<dbReference type="SMART" id="SM01370">
    <property type="entry name" value="TAFII55_N"/>
    <property type="match status" value="1"/>
</dbReference>
<dbReference type="InParanoid" id="A0A286UHB2"/>
<reference evidence="9 10" key="1">
    <citation type="journal article" date="2017" name="Mol. Ecol.">
        <title>Comparative and population genomic landscape of Phellinus noxius: A hypervariable fungus causing root rot in trees.</title>
        <authorList>
            <person name="Chung C.L."/>
            <person name="Lee T.J."/>
            <person name="Akiba M."/>
            <person name="Lee H.H."/>
            <person name="Kuo T.H."/>
            <person name="Liu D."/>
            <person name="Ke H.M."/>
            <person name="Yokoi T."/>
            <person name="Roa M.B."/>
            <person name="Lu M.J."/>
            <person name="Chang Y.Y."/>
            <person name="Ann P.J."/>
            <person name="Tsai J.N."/>
            <person name="Chen C.Y."/>
            <person name="Tzean S.S."/>
            <person name="Ota Y."/>
            <person name="Hattori T."/>
            <person name="Sahashi N."/>
            <person name="Liou R.F."/>
            <person name="Kikuchi T."/>
            <person name="Tsai I.J."/>
        </authorList>
    </citation>
    <scope>NUCLEOTIDE SEQUENCE [LARGE SCALE GENOMIC DNA]</scope>
    <source>
        <strain evidence="9 10">FFPRI411160</strain>
    </source>
</reference>
<dbReference type="Proteomes" id="UP000217199">
    <property type="component" value="Unassembled WGS sequence"/>
</dbReference>
<proteinExistence type="inferred from homology"/>
<keyword evidence="3" id="KW-0805">Transcription regulation</keyword>
<evidence type="ECO:0000256" key="2">
    <source>
        <dbReference type="ARBA" id="ARBA00009368"/>
    </source>
</evidence>
<evidence type="ECO:0000313" key="9">
    <source>
        <dbReference type="EMBL" id="PAV18928.1"/>
    </source>
</evidence>
<keyword evidence="10" id="KW-1185">Reference proteome</keyword>
<dbReference type="STRING" id="2282107.A0A286UHB2"/>
<feature type="compositionally biased region" description="Acidic residues" evidence="7">
    <location>
        <begin position="434"/>
        <end position="448"/>
    </location>
</feature>
<comment type="caution">
    <text evidence="9">The sequence shown here is derived from an EMBL/GenBank/DDBJ whole genome shotgun (WGS) entry which is preliminary data.</text>
</comment>
<feature type="region of interest" description="Disordered" evidence="7">
    <location>
        <begin position="1"/>
        <end position="66"/>
    </location>
</feature>
<dbReference type="GO" id="GO:0051123">
    <property type="term" value="P:RNA polymerase II preinitiation complex assembly"/>
    <property type="evidence" value="ECO:0007669"/>
    <property type="project" value="TreeGrafter"/>
</dbReference>
<keyword evidence="5" id="KW-0539">Nucleus</keyword>
<accession>A0A286UHB2</accession>
<feature type="domain" description="TAFII55 protein conserved region" evidence="8">
    <location>
        <begin position="102"/>
        <end position="252"/>
    </location>
</feature>
<feature type="compositionally biased region" description="Acidic residues" evidence="7">
    <location>
        <begin position="266"/>
        <end position="275"/>
    </location>
</feature>
<name>A0A286UHB2_9AGAM</name>
<dbReference type="GO" id="GO:0005669">
    <property type="term" value="C:transcription factor TFIID complex"/>
    <property type="evidence" value="ECO:0007669"/>
    <property type="project" value="InterPro"/>
</dbReference>
<feature type="compositionally biased region" description="Polar residues" evidence="7">
    <location>
        <begin position="38"/>
        <end position="47"/>
    </location>
</feature>
<feature type="coiled-coil region" evidence="6">
    <location>
        <begin position="226"/>
        <end position="253"/>
    </location>
</feature>
<feature type="region of interest" description="Disordered" evidence="7">
    <location>
        <begin position="262"/>
        <end position="310"/>
    </location>
</feature>
<dbReference type="PANTHER" id="PTHR12228">
    <property type="entry name" value="TRANSCRIPTION INITIATION FACTOR TFIID 55 KD SUBUNIT-RELATED"/>
    <property type="match status" value="1"/>
</dbReference>
<dbReference type="GO" id="GO:0016251">
    <property type="term" value="F:RNA polymerase II general transcription initiation factor activity"/>
    <property type="evidence" value="ECO:0007669"/>
    <property type="project" value="TreeGrafter"/>
</dbReference>
<dbReference type="EMBL" id="NBII01000005">
    <property type="protein sequence ID" value="PAV18928.1"/>
    <property type="molecule type" value="Genomic_DNA"/>
</dbReference>
<evidence type="ECO:0000256" key="7">
    <source>
        <dbReference type="SAM" id="MobiDB-lite"/>
    </source>
</evidence>
<feature type="compositionally biased region" description="Basic and acidic residues" evidence="7">
    <location>
        <begin position="410"/>
        <end position="427"/>
    </location>
</feature>
<dbReference type="GO" id="GO:0003743">
    <property type="term" value="F:translation initiation factor activity"/>
    <property type="evidence" value="ECO:0007669"/>
    <property type="project" value="UniProtKB-KW"/>
</dbReference>
<evidence type="ECO:0000256" key="6">
    <source>
        <dbReference type="SAM" id="Coils"/>
    </source>
</evidence>
<dbReference type="OrthoDB" id="153872at2759"/>
<comment type="similarity">
    <text evidence="2">Belongs to the TAF7 family.</text>
</comment>
<dbReference type="CDD" id="cd08047">
    <property type="entry name" value="TAF7"/>
    <property type="match status" value="1"/>
</dbReference>
<evidence type="ECO:0000256" key="3">
    <source>
        <dbReference type="ARBA" id="ARBA00023015"/>
    </source>
</evidence>
<evidence type="ECO:0000256" key="1">
    <source>
        <dbReference type="ARBA" id="ARBA00004123"/>
    </source>
</evidence>
<gene>
    <name evidence="9" type="ORF">PNOK_0577100</name>
</gene>
<evidence type="ECO:0000313" key="10">
    <source>
        <dbReference type="Proteomes" id="UP000217199"/>
    </source>
</evidence>
<feature type="region of interest" description="Disordered" evidence="7">
    <location>
        <begin position="322"/>
        <end position="367"/>
    </location>
</feature>
<feature type="compositionally biased region" description="Acidic residues" evidence="7">
    <location>
        <begin position="1"/>
        <end position="14"/>
    </location>
</feature>
<dbReference type="InterPro" id="IPR037817">
    <property type="entry name" value="TAF7"/>
</dbReference>
<feature type="region of interest" description="Disordered" evidence="7">
    <location>
        <begin position="410"/>
        <end position="448"/>
    </location>
</feature>
<dbReference type="FunCoup" id="A0A286UHB2">
    <property type="interactions" value="188"/>
</dbReference>
<feature type="compositionally biased region" description="Acidic residues" evidence="7">
    <location>
        <begin position="322"/>
        <end position="359"/>
    </location>
</feature>
<sequence length="448" mass="50319">MEDYDINIVDDDEPIPSTSHNSVDSHAFYARPRLSGDTMATRSTRLRNTPPIGMRSSGSKPKGAPKVKLKLSEKAKAAMASGTSFLGPYDRELDSDDEDLAFEEQFILRVPPGEDCEKLRKAVAARDIGNDVWFKFKDSRRAVFHMGNNLYSSKLVDLPCIIESQKTLDNKQMFKVADICQMLVVEDKIESEEAVSNQRGFNIDEFIWPHGITPPLHHVRKRRFRKRVNKRTIETVEQEVERLLEEDAKASQVQYTVLDNVNPDLSDSEFMEQEQNDLREQGMAGSDAIDAPTPGTGADEYGMEDEDEGEIDEELAAELDLALGDEGEEGDEEGDEGEDDEDEGSDEDEDEDEDEDDEDAQARRLLNEEIRDLEAAIAKKNAEIASSANPLIRRRFEDALKKLQADLDSKILSRDELSEQQRMRKEGVPPGDLEPNDEGDDGGVMDSD</sequence>
<dbReference type="InterPro" id="IPR006751">
    <property type="entry name" value="TAFII55_prot_cons_reg"/>
</dbReference>
<evidence type="ECO:0000256" key="5">
    <source>
        <dbReference type="ARBA" id="ARBA00023242"/>
    </source>
</evidence>
<evidence type="ECO:0000256" key="4">
    <source>
        <dbReference type="ARBA" id="ARBA00023163"/>
    </source>
</evidence>
<dbReference type="Pfam" id="PF04658">
    <property type="entry name" value="TAFII55_N"/>
    <property type="match status" value="1"/>
</dbReference>
<protein>
    <submittedName>
        <fullName evidence="9">Transcription initiation factor tfiid 55 kDa subunit</fullName>
    </submittedName>
</protein>
<feature type="compositionally biased region" description="Acidic residues" evidence="7">
    <location>
        <begin position="301"/>
        <end position="310"/>
    </location>
</feature>
<dbReference type="PANTHER" id="PTHR12228:SF0">
    <property type="entry name" value="TATA-BOX BINDING PROTEIN ASSOCIATED FACTOR 7"/>
    <property type="match status" value="1"/>
</dbReference>
<comment type="subcellular location">
    <subcellularLocation>
        <location evidence="1">Nucleus</location>
    </subcellularLocation>
</comment>
<dbReference type="AlphaFoldDB" id="A0A286UHB2"/>
<evidence type="ECO:0000259" key="8">
    <source>
        <dbReference type="SMART" id="SM01370"/>
    </source>
</evidence>
<organism evidence="9 10">
    <name type="scientific">Pyrrhoderma noxium</name>
    <dbReference type="NCBI Taxonomy" id="2282107"/>
    <lineage>
        <taxon>Eukaryota</taxon>
        <taxon>Fungi</taxon>
        <taxon>Dikarya</taxon>
        <taxon>Basidiomycota</taxon>
        <taxon>Agaricomycotina</taxon>
        <taxon>Agaricomycetes</taxon>
        <taxon>Hymenochaetales</taxon>
        <taxon>Hymenochaetaceae</taxon>
        <taxon>Pyrrhoderma</taxon>
    </lineage>
</organism>
<keyword evidence="4" id="KW-0804">Transcription</keyword>
<keyword evidence="6" id="KW-0175">Coiled coil</keyword>